<protein>
    <recommendedName>
        <fullName evidence="5">AA9 family lytic polysaccharide monooxygenase</fullName>
        <ecNumber evidence="5">1.14.99.56</ecNumber>
    </recommendedName>
    <alternativeName>
        <fullName evidence="5">Endo-beta-1,4-glucanase</fullName>
    </alternativeName>
    <alternativeName>
        <fullName evidence="5">Glycosyl hydrolase 61 family protein</fullName>
    </alternativeName>
</protein>
<evidence type="ECO:0000256" key="3">
    <source>
        <dbReference type="ARBA" id="ARBA00022525"/>
    </source>
</evidence>
<feature type="region of interest" description="Disordered" evidence="6">
    <location>
        <begin position="237"/>
        <end position="455"/>
    </location>
</feature>
<keyword evidence="5" id="KW-0119">Carbohydrate metabolism</keyword>
<proteinExistence type="predicted"/>
<evidence type="ECO:0000256" key="6">
    <source>
        <dbReference type="SAM" id="MobiDB-lite"/>
    </source>
</evidence>
<feature type="domain" description="Auxiliary Activity family 9 catalytic" evidence="7">
    <location>
        <begin position="23"/>
        <end position="223"/>
    </location>
</feature>
<evidence type="ECO:0000313" key="9">
    <source>
        <dbReference type="Proteomes" id="UP000192596"/>
    </source>
</evidence>
<keyword evidence="9" id="KW-1185">Reference proteome</keyword>
<dbReference type="InterPro" id="IPR005103">
    <property type="entry name" value="AA9_LPMO"/>
</dbReference>
<dbReference type="AlphaFoldDB" id="A0A1V8SEZ9"/>
<comment type="function">
    <text evidence="5">Lytic polysaccharide monooxygenase (LMPO) that depolymerizes crystalline and amorphous polysaccharides via the oxidation of scissile alpha- or beta-(1-4)-glycosidic bonds, yielding C1 and/or C4 oxidation products. Catalysis by LPMOs requires the reduction of the active-site copper from Cu(II) to Cu(I) by a reducing agent and H(2)O(2) or O(2) as a cosubstrate.</text>
</comment>
<comment type="subcellular location">
    <subcellularLocation>
        <location evidence="2 5">Secreted</location>
    </subcellularLocation>
</comment>
<keyword evidence="5" id="KW-0624">Polysaccharide degradation</keyword>
<keyword evidence="5" id="KW-0136">Cellulose degradation</keyword>
<dbReference type="GO" id="GO:0005576">
    <property type="term" value="C:extracellular region"/>
    <property type="evidence" value="ECO:0007669"/>
    <property type="project" value="UniProtKB-SubCell"/>
</dbReference>
<name>A0A1V8SEZ9_9PEZI</name>
<dbReference type="STRING" id="1507870.A0A1V8SEZ9"/>
<dbReference type="Gene3D" id="2.70.50.70">
    <property type="match status" value="1"/>
</dbReference>
<dbReference type="OrthoDB" id="3496539at2759"/>
<dbReference type="CDD" id="cd21175">
    <property type="entry name" value="LPMO_AA9"/>
    <property type="match status" value="1"/>
</dbReference>
<evidence type="ECO:0000256" key="5">
    <source>
        <dbReference type="RuleBase" id="RU368122"/>
    </source>
</evidence>
<dbReference type="EMBL" id="NAJO01000051">
    <property type="protein sequence ID" value="OQN97716.1"/>
    <property type="molecule type" value="Genomic_DNA"/>
</dbReference>
<evidence type="ECO:0000256" key="4">
    <source>
        <dbReference type="ARBA" id="ARBA00023157"/>
    </source>
</evidence>
<accession>A0A1V8SEZ9</accession>
<comment type="domain">
    <text evidence="5">Has a modular structure: an endo-beta-1,4-glucanase catalytic module at the N-terminus, a linker rich in serines and threonines, and a C-terminal carbohydrate-binding module (CBM).</text>
</comment>
<comment type="cofactor">
    <cofactor evidence="1">
        <name>Cu(2+)</name>
        <dbReference type="ChEBI" id="CHEBI:29036"/>
    </cofactor>
</comment>
<dbReference type="Proteomes" id="UP000192596">
    <property type="component" value="Unassembled WGS sequence"/>
</dbReference>
<dbReference type="Pfam" id="PF03443">
    <property type="entry name" value="AA9"/>
    <property type="match status" value="1"/>
</dbReference>
<evidence type="ECO:0000259" key="7">
    <source>
        <dbReference type="Pfam" id="PF03443"/>
    </source>
</evidence>
<feature type="compositionally biased region" description="Basic residues" evidence="6">
    <location>
        <begin position="445"/>
        <end position="455"/>
    </location>
</feature>
<dbReference type="InterPro" id="IPR049892">
    <property type="entry name" value="AA9"/>
</dbReference>
<gene>
    <name evidence="8" type="ORF">B0A48_16036</name>
</gene>
<keyword evidence="3 5" id="KW-0964">Secreted</keyword>
<organism evidence="8 9">
    <name type="scientific">Cryoendolithus antarcticus</name>
    <dbReference type="NCBI Taxonomy" id="1507870"/>
    <lineage>
        <taxon>Eukaryota</taxon>
        <taxon>Fungi</taxon>
        <taxon>Dikarya</taxon>
        <taxon>Ascomycota</taxon>
        <taxon>Pezizomycotina</taxon>
        <taxon>Dothideomycetes</taxon>
        <taxon>Dothideomycetidae</taxon>
        <taxon>Cladosporiales</taxon>
        <taxon>Cladosporiaceae</taxon>
        <taxon>Cryoendolithus</taxon>
    </lineage>
</organism>
<feature type="compositionally biased region" description="Low complexity" evidence="6">
    <location>
        <begin position="353"/>
        <end position="413"/>
    </location>
</feature>
<dbReference type="GO" id="GO:0030245">
    <property type="term" value="P:cellulose catabolic process"/>
    <property type="evidence" value="ECO:0007669"/>
    <property type="project" value="UniProtKB-UniRule"/>
</dbReference>
<evidence type="ECO:0000256" key="2">
    <source>
        <dbReference type="ARBA" id="ARBA00004613"/>
    </source>
</evidence>
<keyword evidence="4 5" id="KW-1015">Disulfide bond</keyword>
<dbReference type="EC" id="1.14.99.56" evidence="5"/>
<reference evidence="9" key="1">
    <citation type="submission" date="2017-03" db="EMBL/GenBank/DDBJ databases">
        <title>Genomes of endolithic fungi from Antarctica.</title>
        <authorList>
            <person name="Coleine C."/>
            <person name="Masonjones S."/>
            <person name="Stajich J.E."/>
        </authorList>
    </citation>
    <scope>NUCLEOTIDE SEQUENCE [LARGE SCALE GENOMIC DNA]</scope>
    <source>
        <strain evidence="9">CCFEE 5527</strain>
    </source>
</reference>
<comment type="catalytic activity">
    <reaction evidence="5">
        <text>[(1-&gt;4)-beta-D-glucosyl]n+m + reduced acceptor + O2 = 4-dehydro-beta-D-glucosyl-[(1-&gt;4)-beta-D-glucosyl]n-1 + [(1-&gt;4)-beta-D-glucosyl]m + acceptor + H2O.</text>
        <dbReference type="EC" id="1.14.99.56"/>
    </reaction>
</comment>
<dbReference type="PANTHER" id="PTHR33353">
    <property type="entry name" value="PUTATIVE (AFU_ORTHOLOGUE AFUA_1G12560)-RELATED"/>
    <property type="match status" value="1"/>
</dbReference>
<comment type="caution">
    <text evidence="8">The sequence shown here is derived from an EMBL/GenBank/DDBJ whole genome shotgun (WGS) entry which is preliminary data.</text>
</comment>
<feature type="compositionally biased region" description="Low complexity" evidence="6">
    <location>
        <begin position="262"/>
        <end position="337"/>
    </location>
</feature>
<dbReference type="GO" id="GO:0030248">
    <property type="term" value="F:cellulose binding"/>
    <property type="evidence" value="ECO:0007669"/>
    <property type="project" value="UniProtKB-UniRule"/>
</dbReference>
<dbReference type="PANTHER" id="PTHR33353:SF2">
    <property type="entry name" value="ENDO-BETA-1,4-GLUCANASE D"/>
    <property type="match status" value="1"/>
</dbReference>
<dbReference type="InParanoid" id="A0A1V8SEZ9"/>
<evidence type="ECO:0000256" key="1">
    <source>
        <dbReference type="ARBA" id="ARBA00001973"/>
    </source>
</evidence>
<evidence type="ECO:0000313" key="8">
    <source>
        <dbReference type="EMBL" id="OQN97716.1"/>
    </source>
</evidence>
<dbReference type="GO" id="GO:0008810">
    <property type="term" value="F:cellulase activity"/>
    <property type="evidence" value="ECO:0007669"/>
    <property type="project" value="UniProtKB-UniRule"/>
</dbReference>
<sequence length="455" mass="45583">MFTPTTNLLTTALLAGPSPINAHYIFSQLIVNGAAVGSDYTYIRKNTNTYMPSFTADAVNSPGAICNVGAQNAASKTYDVKAGDKVGFKLMFNEFIEHPGPAFVYMSKATGGDVASYGGEGDWFKVFESGIVSGDGTTDTDWASWQKDRIEFTIPADTPSGEYLVRPEHIGLHEAHVGKAQFYMECAQLRVSGGGSGSPSPLVKIPGLYKADDVGIAWNKWTNNPVKYVMPGPAVWSGGASSSGASSASTEIETTGSDAEPTTGGSTGAETSSGSTTGVETAAASSTGSDASTGNETDTGAEASAGSDASGPTESTTDSSTTDSSDASTGDSATGSDVASGSSTGYETGAEPSTGSDSTTDTTAGGDSAASTGGSIGTTPWGSISGSTGSAAGDSSTGTTTGSPLVTSGSGSTPPAPMAPPAGAGTRWGGPKGMGSRWGQWNGRVKGRRTRLSSM</sequence>
<feature type="compositionally biased region" description="Low complexity" evidence="6">
    <location>
        <begin position="237"/>
        <end position="249"/>
    </location>
</feature>